<dbReference type="Pfam" id="PF01019">
    <property type="entry name" value="G_glu_transpept"/>
    <property type="match status" value="1"/>
</dbReference>
<reference evidence="1 2" key="1">
    <citation type="submission" date="2017-07" db="EMBL/GenBank/DDBJ databases">
        <title>Phylogenetic study on the rhizospheric bacterium Ochrobactrum sp. A44.</title>
        <authorList>
            <person name="Krzyzanowska D.M."/>
            <person name="Ossowicki A."/>
            <person name="Rajewska M."/>
            <person name="Maciag T."/>
            <person name="Kaczynski Z."/>
            <person name="Czerwicka M."/>
            <person name="Jafra S."/>
        </authorList>
    </citation>
    <scope>NUCLEOTIDE SEQUENCE [LARGE SCALE GENOMIC DNA]</scope>
    <source>
        <strain evidence="1 2">OgA9a</strain>
    </source>
</reference>
<feature type="non-terminal residue" evidence="1">
    <location>
        <position position="116"/>
    </location>
</feature>
<sequence length="116" mass="12594">MQAIDASGPAAAAATRDYYKDRGVTGKLPARGGLAALTTPGAVDGWRLAHERFGRLPWESLFDDAIEYARNGVGITRSLADWLATDVNILQQDRRMAEVFLPDGRPQREGALLVQA</sequence>
<dbReference type="InterPro" id="IPR029055">
    <property type="entry name" value="Ntn_hydrolases_N"/>
</dbReference>
<gene>
    <name evidence="1" type="ORF">CEV33_4656</name>
</gene>
<evidence type="ECO:0000313" key="1">
    <source>
        <dbReference type="EMBL" id="OYR24235.1"/>
    </source>
</evidence>
<keyword evidence="2" id="KW-1185">Reference proteome</keyword>
<accession>A0A256GAS6</accession>
<dbReference type="AlphaFoldDB" id="A0A256GAS6"/>
<protein>
    <submittedName>
        <fullName evidence="1">Gamma-glutamyltranspeptidase family protein</fullName>
    </submittedName>
</protein>
<comment type="caution">
    <text evidence="1">The sequence shown here is derived from an EMBL/GenBank/DDBJ whole genome shotgun (WGS) entry which is preliminary data.</text>
</comment>
<proteinExistence type="predicted"/>
<dbReference type="InterPro" id="IPR052896">
    <property type="entry name" value="GGT-like_enzyme"/>
</dbReference>
<dbReference type="EMBL" id="NNRL01000041">
    <property type="protein sequence ID" value="OYR24235.1"/>
    <property type="molecule type" value="Genomic_DNA"/>
</dbReference>
<dbReference type="PANTHER" id="PTHR43881">
    <property type="entry name" value="GAMMA-GLUTAMYLTRANSPEPTIDASE (AFU_ORTHOLOGUE AFUA_4G13580)"/>
    <property type="match status" value="1"/>
</dbReference>
<dbReference type="PANTHER" id="PTHR43881:SF5">
    <property type="entry name" value="GAMMA-GLUTAMYLTRANSPEPTIDASE"/>
    <property type="match status" value="1"/>
</dbReference>
<evidence type="ECO:0000313" key="2">
    <source>
        <dbReference type="Proteomes" id="UP000216478"/>
    </source>
</evidence>
<dbReference type="Proteomes" id="UP000216478">
    <property type="component" value="Unassembled WGS sequence"/>
</dbReference>
<organism evidence="1 2">
    <name type="scientific">Brucella grignonensis</name>
    <dbReference type="NCBI Taxonomy" id="94627"/>
    <lineage>
        <taxon>Bacteria</taxon>
        <taxon>Pseudomonadati</taxon>
        <taxon>Pseudomonadota</taxon>
        <taxon>Alphaproteobacteria</taxon>
        <taxon>Hyphomicrobiales</taxon>
        <taxon>Brucellaceae</taxon>
        <taxon>Brucella/Ochrobactrum group</taxon>
        <taxon>Brucella</taxon>
    </lineage>
</organism>
<name>A0A256GAS6_9HYPH</name>
<dbReference type="SUPFAM" id="SSF56235">
    <property type="entry name" value="N-terminal nucleophile aminohydrolases (Ntn hydrolases)"/>
    <property type="match status" value="1"/>
</dbReference>